<sequence>MDFTGGFLFGVQLLLSDRHKQIPRIAAVPIKISVCADGVHIKAFVGLKLS</sequence>
<keyword evidence="2" id="KW-1185">Reference proteome</keyword>
<evidence type="ECO:0000313" key="2">
    <source>
        <dbReference type="Proteomes" id="UP000005336"/>
    </source>
</evidence>
<gene>
    <name evidence="1" type="ORF">HMPREF9370_1101</name>
</gene>
<dbReference type="AlphaFoldDB" id="G4CPU1"/>
<protein>
    <submittedName>
        <fullName evidence="1">Uncharacterized protein</fullName>
    </submittedName>
</protein>
<dbReference type="PATRIC" id="fig|1030841.3.peg.1079"/>
<evidence type="ECO:0000313" key="1">
    <source>
        <dbReference type="EMBL" id="EGZ47448.1"/>
    </source>
</evidence>
<dbReference type="HOGENOM" id="CLU_3120306_0_0_4"/>
<name>G4CPU1_9NEIS</name>
<comment type="caution">
    <text evidence="1">The sequence shown here is derived from an EMBL/GenBank/DDBJ whole genome shotgun (WGS) entry which is preliminary data.</text>
</comment>
<accession>G4CPU1</accession>
<proteinExistence type="predicted"/>
<dbReference type="Proteomes" id="UP000005336">
    <property type="component" value="Unassembled WGS sequence"/>
</dbReference>
<organism evidence="1 2">
    <name type="scientific">Neisseria wadsworthii 9715</name>
    <dbReference type="NCBI Taxonomy" id="1030841"/>
    <lineage>
        <taxon>Bacteria</taxon>
        <taxon>Pseudomonadati</taxon>
        <taxon>Pseudomonadota</taxon>
        <taxon>Betaproteobacteria</taxon>
        <taxon>Neisseriales</taxon>
        <taxon>Neisseriaceae</taxon>
        <taxon>Neisseria</taxon>
    </lineage>
</organism>
<dbReference type="EMBL" id="AGAZ01000040">
    <property type="protein sequence ID" value="EGZ47448.1"/>
    <property type="molecule type" value="Genomic_DNA"/>
</dbReference>
<reference evidence="1 2" key="1">
    <citation type="submission" date="2011-06" db="EMBL/GenBank/DDBJ databases">
        <authorList>
            <person name="Muzny D."/>
            <person name="Qin X."/>
            <person name="Deng J."/>
            <person name="Jiang H."/>
            <person name="Liu Y."/>
            <person name="Qu J."/>
            <person name="Song X.-Z."/>
            <person name="Zhang L."/>
            <person name="Thornton R."/>
            <person name="Coyle M."/>
            <person name="Francisco L."/>
            <person name="Jackson L."/>
            <person name="Javaid M."/>
            <person name="Korchina V."/>
            <person name="Kovar C."/>
            <person name="Mata R."/>
            <person name="Mathew T."/>
            <person name="Ngo R."/>
            <person name="Nguyen L."/>
            <person name="Nguyen N."/>
            <person name="Okwuonu G."/>
            <person name="Ongeri F."/>
            <person name="Pham C."/>
            <person name="Simmons D."/>
            <person name="Wilczek-Boney K."/>
            <person name="Hale W."/>
            <person name="Jakkamsetti A."/>
            <person name="Pham P."/>
            <person name="Ruth R."/>
            <person name="San Lucas F."/>
            <person name="Warren J."/>
            <person name="Zhang J."/>
            <person name="Zhao Z."/>
            <person name="Zhou C."/>
            <person name="Zhu D."/>
            <person name="Lee S."/>
            <person name="Bess C."/>
            <person name="Blankenburg K."/>
            <person name="Forbes L."/>
            <person name="Fu Q."/>
            <person name="Gubbala S."/>
            <person name="Hirani K."/>
            <person name="Jayaseelan J.C."/>
            <person name="Lara F."/>
            <person name="Munidasa M."/>
            <person name="Palculict T."/>
            <person name="Patil S."/>
            <person name="Pu L.-L."/>
            <person name="Saada N."/>
            <person name="Tang L."/>
            <person name="Weissenberger G."/>
            <person name="Zhu Y."/>
            <person name="Hemphill L."/>
            <person name="Shang Y."/>
            <person name="Youmans B."/>
            <person name="Ayvaz T."/>
            <person name="Ross M."/>
            <person name="Santibanez J."/>
            <person name="Aqrawi P."/>
            <person name="Gross S."/>
            <person name="Joshi V."/>
            <person name="Fowler G."/>
            <person name="Nazareth L."/>
            <person name="Reid J."/>
            <person name="Worley K."/>
            <person name="Petrosino J."/>
            <person name="Highlander S."/>
            <person name="Gibbs R."/>
        </authorList>
    </citation>
    <scope>NUCLEOTIDE SEQUENCE [LARGE SCALE GENOMIC DNA]</scope>
    <source>
        <strain evidence="1 2">9715</strain>
    </source>
</reference>